<dbReference type="Pfam" id="PF22263">
    <property type="entry name" value="DUF6951"/>
    <property type="match status" value="1"/>
</dbReference>
<dbReference type="InterPro" id="IPR054227">
    <property type="entry name" value="DUF6951"/>
</dbReference>
<organism evidence="1 2">
    <name type="scientific">Methanolapillus ohkumae</name>
    <dbReference type="NCBI Taxonomy" id="3028298"/>
    <lineage>
        <taxon>Archaea</taxon>
        <taxon>Methanobacteriati</taxon>
        <taxon>Methanobacteriota</taxon>
        <taxon>Stenosarchaea group</taxon>
        <taxon>Methanomicrobia</taxon>
        <taxon>Methanosarcinales</taxon>
        <taxon>Methanosarcinaceae</taxon>
        <taxon>Methanolapillus</taxon>
    </lineage>
</organism>
<accession>A0AA96V6C1</accession>
<evidence type="ECO:0000313" key="2">
    <source>
        <dbReference type="Proteomes" id="UP001304970"/>
    </source>
</evidence>
<dbReference type="AlphaFoldDB" id="A0AA96V6C1"/>
<gene>
    <name evidence="1" type="ORF">MsAm2_05170</name>
</gene>
<dbReference type="RefSeq" id="WP_338098256.1">
    <property type="nucleotide sequence ID" value="NZ_CP131061.1"/>
</dbReference>
<sequence length="108" mass="12095">MATLKMATICGHTNTVKAVSDGMETHVTITTSCHKIQSWGTDFVFPMEDMMNIQNKTFEEKGKACPLTPTCFVPTLVMNTVWLENGMISKNLVKKMGGMNIEYLEQDE</sequence>
<keyword evidence="2" id="KW-1185">Reference proteome</keyword>
<proteinExistence type="predicted"/>
<protein>
    <submittedName>
        <fullName evidence="1">Uncharacterized protein</fullName>
    </submittedName>
</protein>
<reference evidence="1 2" key="1">
    <citation type="submission" date="2023-07" db="EMBL/GenBank/DDBJ databases">
        <title>Closed genome sequence of Methanosarcinaceae archaeon Am2.</title>
        <authorList>
            <person name="Poehlein A."/>
            <person name="Protasov E."/>
            <person name="Platt K."/>
            <person name="Reeh H."/>
            <person name="Daniel R."/>
            <person name="Brune A."/>
        </authorList>
    </citation>
    <scope>NUCLEOTIDE SEQUENCE [LARGE SCALE GENOMIC DNA]</scope>
    <source>
        <strain evidence="1 2">Am2</strain>
    </source>
</reference>
<dbReference type="GeneID" id="89227924"/>
<dbReference type="EMBL" id="CP131061">
    <property type="protein sequence ID" value="WNY26741.1"/>
    <property type="molecule type" value="Genomic_DNA"/>
</dbReference>
<name>A0AA96V6C1_9EURY</name>
<dbReference type="Proteomes" id="UP001304970">
    <property type="component" value="Chromosome"/>
</dbReference>
<evidence type="ECO:0000313" key="1">
    <source>
        <dbReference type="EMBL" id="WNY26741.1"/>
    </source>
</evidence>